<dbReference type="Gene3D" id="3.40.630.30">
    <property type="match status" value="1"/>
</dbReference>
<evidence type="ECO:0000313" key="3">
    <source>
        <dbReference type="Proteomes" id="UP000002071"/>
    </source>
</evidence>
<dbReference type="PANTHER" id="PTHR42791:SF1">
    <property type="entry name" value="N-ACETYLTRANSFERASE DOMAIN-CONTAINING PROTEIN"/>
    <property type="match status" value="1"/>
</dbReference>
<sequence length="200" mass="22173">MQIDALHELSKGDVTQAATATADSFTDDPLFRYILGEKCQPEYLRTLLKYYIKYSVLYGEAYASSAALDGIVLCARSREYDYSLFKSLRAGSLSLIRLGSEAGSRFKTYDAYAAEKHEAVISDPHIFIQLLAVAPDQQGEGHGGSMLSSVVENATEAGYPCYLETHTERNVSFYRKYGFETASTGEIPGTDITHYCLLRD</sequence>
<dbReference type="GeneID" id="8384647"/>
<dbReference type="eggNOG" id="arCOG00826">
    <property type="taxonomic scope" value="Archaea"/>
</dbReference>
<dbReference type="InterPro" id="IPR052523">
    <property type="entry name" value="Trichothecene_AcTrans"/>
</dbReference>
<dbReference type="Pfam" id="PF13508">
    <property type="entry name" value="Acetyltransf_7"/>
    <property type="match status" value="1"/>
</dbReference>
<organism evidence="2 3">
    <name type="scientific">Halorhabdus utahensis (strain DSM 12940 / JCM 11049 / AX-2)</name>
    <dbReference type="NCBI Taxonomy" id="519442"/>
    <lineage>
        <taxon>Archaea</taxon>
        <taxon>Methanobacteriati</taxon>
        <taxon>Methanobacteriota</taxon>
        <taxon>Stenosarchaea group</taxon>
        <taxon>Halobacteria</taxon>
        <taxon>Halobacteriales</taxon>
        <taxon>Haloarculaceae</taxon>
        <taxon>Halorhabdus</taxon>
    </lineage>
</organism>
<accession>C7NVJ1</accession>
<dbReference type="AlphaFoldDB" id="C7NVJ1"/>
<protein>
    <submittedName>
        <fullName evidence="2">Acetyltransferase</fullName>
    </submittedName>
</protein>
<dbReference type="PROSITE" id="PS51186">
    <property type="entry name" value="GNAT"/>
    <property type="match status" value="1"/>
</dbReference>
<dbReference type="Proteomes" id="UP000002071">
    <property type="component" value="Chromosome"/>
</dbReference>
<gene>
    <name evidence="2" type="ordered locus">Huta_2348</name>
</gene>
<keyword evidence="2" id="KW-0808">Transferase</keyword>
<dbReference type="PANTHER" id="PTHR42791">
    <property type="entry name" value="GNAT FAMILY ACETYLTRANSFERASE"/>
    <property type="match status" value="1"/>
</dbReference>
<name>C7NVJ1_HALUD</name>
<dbReference type="SUPFAM" id="SSF55729">
    <property type="entry name" value="Acyl-CoA N-acyltransferases (Nat)"/>
    <property type="match status" value="1"/>
</dbReference>
<dbReference type="CDD" id="cd04301">
    <property type="entry name" value="NAT_SF"/>
    <property type="match status" value="1"/>
</dbReference>
<dbReference type="KEGG" id="hut:Huta_2348"/>
<feature type="domain" description="N-acetyltransferase" evidence="1">
    <location>
        <begin position="119"/>
        <end position="200"/>
    </location>
</feature>
<dbReference type="OrthoDB" id="87545at2157"/>
<proteinExistence type="predicted"/>
<dbReference type="InterPro" id="IPR000182">
    <property type="entry name" value="GNAT_dom"/>
</dbReference>
<evidence type="ECO:0000259" key="1">
    <source>
        <dbReference type="PROSITE" id="PS51186"/>
    </source>
</evidence>
<dbReference type="RefSeq" id="WP_015790081.1">
    <property type="nucleotide sequence ID" value="NC_013158.1"/>
</dbReference>
<keyword evidence="3" id="KW-1185">Reference proteome</keyword>
<dbReference type="EMBL" id="CP001687">
    <property type="protein sequence ID" value="ACV12514.1"/>
    <property type="molecule type" value="Genomic_DNA"/>
</dbReference>
<dbReference type="HOGENOM" id="CLU_060131_7_1_2"/>
<dbReference type="InterPro" id="IPR016181">
    <property type="entry name" value="Acyl_CoA_acyltransferase"/>
</dbReference>
<reference evidence="2 3" key="1">
    <citation type="journal article" date="2009" name="Stand. Genomic Sci.">
        <title>Complete genome sequence of Halorhabdus utahensis type strain (AX-2).</title>
        <authorList>
            <person name="Anderson I."/>
            <person name="Tindall B.J."/>
            <person name="Pomrenke H."/>
            <person name="Goker M."/>
            <person name="Lapidus A."/>
            <person name="Nolan M."/>
            <person name="Copeland A."/>
            <person name="Glavina Del Rio T."/>
            <person name="Chen F."/>
            <person name="Tice H."/>
            <person name="Cheng J.F."/>
            <person name="Lucas S."/>
            <person name="Chertkov O."/>
            <person name="Bruce D."/>
            <person name="Brettin T."/>
            <person name="Detter J.C."/>
            <person name="Han C."/>
            <person name="Goodwin L."/>
            <person name="Land M."/>
            <person name="Hauser L."/>
            <person name="Chang Y.J."/>
            <person name="Jeffries C.D."/>
            <person name="Pitluck S."/>
            <person name="Pati A."/>
            <person name="Mavromatis K."/>
            <person name="Ivanova N."/>
            <person name="Ovchinnikova G."/>
            <person name="Chen A."/>
            <person name="Palaniappan K."/>
            <person name="Chain P."/>
            <person name="Rohde M."/>
            <person name="Bristow J."/>
            <person name="Eisen J.A."/>
            <person name="Markowitz V."/>
            <person name="Hugenholtz P."/>
            <person name="Kyrpides N.C."/>
            <person name="Klenk H.P."/>
        </authorList>
    </citation>
    <scope>NUCLEOTIDE SEQUENCE [LARGE SCALE GENOMIC DNA]</scope>
    <source>
        <strain evidence="3">DSM 12940 / JCM 11049 / AX-2</strain>
    </source>
</reference>
<dbReference type="GO" id="GO:0016747">
    <property type="term" value="F:acyltransferase activity, transferring groups other than amino-acyl groups"/>
    <property type="evidence" value="ECO:0007669"/>
    <property type="project" value="InterPro"/>
</dbReference>
<evidence type="ECO:0000313" key="2">
    <source>
        <dbReference type="EMBL" id="ACV12514.1"/>
    </source>
</evidence>